<feature type="binding site" evidence="9">
    <location>
        <begin position="284"/>
        <end position="287"/>
    </location>
    <ligand>
        <name>GTP</name>
        <dbReference type="ChEBI" id="CHEBI:37565"/>
    </ligand>
</feature>
<dbReference type="InterPro" id="IPR027417">
    <property type="entry name" value="P-loop_NTPase"/>
</dbReference>
<dbReference type="HAMAP" id="MF_00379">
    <property type="entry name" value="GTPase_MnmE"/>
    <property type="match status" value="1"/>
</dbReference>
<dbReference type="InterPro" id="IPR004520">
    <property type="entry name" value="GTPase_MnmE"/>
</dbReference>
<dbReference type="InterPro" id="IPR025867">
    <property type="entry name" value="MnmE_helical"/>
</dbReference>
<feature type="binding site" evidence="9">
    <location>
        <position position="96"/>
    </location>
    <ligand>
        <name>(6S)-5-formyl-5,6,7,8-tetrahydrofolate</name>
        <dbReference type="ChEBI" id="CHEBI:57457"/>
    </ligand>
</feature>
<dbReference type="EMBL" id="JAFLCK010000021">
    <property type="protein sequence ID" value="MBN8661542.1"/>
    <property type="molecule type" value="Genomic_DNA"/>
</dbReference>
<comment type="function">
    <text evidence="9">Exhibits a very high intrinsic GTPase hydrolysis rate. Involved in the addition of a carboxymethylaminomethyl (cmnm) group at the wobble position (U34) of certain tRNAs, forming tRNA-cmnm(5)s(2)U34.</text>
</comment>
<evidence type="ECO:0000313" key="13">
    <source>
        <dbReference type="Proteomes" id="UP000664277"/>
    </source>
</evidence>
<dbReference type="CDD" id="cd04164">
    <property type="entry name" value="trmE"/>
    <property type="match status" value="1"/>
</dbReference>
<dbReference type="Pfam" id="PF10396">
    <property type="entry name" value="TrmE_N"/>
    <property type="match status" value="1"/>
</dbReference>
<evidence type="ECO:0000256" key="10">
    <source>
        <dbReference type="RuleBase" id="RU003313"/>
    </source>
</evidence>
<organism evidence="12 13">
    <name type="scientific">Candidatus Obscuribacter phosphatis</name>
    <dbReference type="NCBI Taxonomy" id="1906157"/>
    <lineage>
        <taxon>Bacteria</taxon>
        <taxon>Bacillati</taxon>
        <taxon>Candidatus Melainabacteria</taxon>
        <taxon>Candidatus Obscuribacterales</taxon>
        <taxon>Candidatus Obscuribacteraceae</taxon>
        <taxon>Candidatus Obscuribacter</taxon>
    </lineage>
</organism>
<feature type="binding site" evidence="9">
    <location>
        <position position="259"/>
    </location>
    <ligand>
        <name>K(+)</name>
        <dbReference type="ChEBI" id="CHEBI:29103"/>
    </ligand>
</feature>
<feature type="binding site" evidence="9">
    <location>
        <begin position="240"/>
        <end position="245"/>
    </location>
    <ligand>
        <name>GTP</name>
        <dbReference type="ChEBI" id="CHEBI:37565"/>
    </ligand>
</feature>
<sequence>MFDEDTITAISTAPGVGAIAIVRVSGQRAFAILGEIFSERKNKTTVSDSKNNFVPESHRAYIGYIKDPLREEKIVDEVVVVTYRGPNTYTGEDLVEINCHGSPVVTREILNLVMTQGARLAEKGEFTKRGFLAGRLDLTQAEAVLDVIHCKTERQSHLALSVLQGHLGKRIKEIRSRLMELYTRIVAGIDFPEEVGDLDLADLEPIINESLQELRDLAETARSGRFLRDGLKLAIIGRPNAGKSSLLNRLLNFERAIVTDIPGTTRDSIEEPVDIRGIPVVVIDTAGLRDTDDLVEKIGIERTTRSAEEADLTCILLDGTATGPLAEESLMAERLKELARPYFVAVNKSDLLDENSIAKILDEKIIAGSLGEPTIISALSGDGIEAFKDVIENFALFDNSRKEISASLNERQGALCLKSVESLSRLAESAQAGLPQDCLASDLRLAVDALDAISGQVVTEEILTEVFANFCIGK</sequence>
<evidence type="ECO:0000256" key="7">
    <source>
        <dbReference type="ARBA" id="ARBA00022958"/>
    </source>
</evidence>
<evidence type="ECO:0000259" key="11">
    <source>
        <dbReference type="PROSITE" id="PS51709"/>
    </source>
</evidence>
<keyword evidence="8 9" id="KW-0342">GTP-binding</keyword>
<feature type="binding site" evidence="9">
    <location>
        <position position="261"/>
    </location>
    <ligand>
        <name>K(+)</name>
        <dbReference type="ChEBI" id="CHEBI:29103"/>
    </ligand>
</feature>
<dbReference type="GO" id="GO:0030488">
    <property type="term" value="P:tRNA methylation"/>
    <property type="evidence" value="ECO:0007669"/>
    <property type="project" value="TreeGrafter"/>
</dbReference>
<dbReference type="GO" id="GO:0005829">
    <property type="term" value="C:cytosol"/>
    <property type="evidence" value="ECO:0007669"/>
    <property type="project" value="TreeGrafter"/>
</dbReference>
<dbReference type="NCBIfam" id="TIGR00231">
    <property type="entry name" value="small_GTP"/>
    <property type="match status" value="1"/>
</dbReference>
<keyword evidence="3 9" id="KW-0479">Metal-binding</keyword>
<dbReference type="NCBIfam" id="NF003661">
    <property type="entry name" value="PRK05291.1-3"/>
    <property type="match status" value="1"/>
</dbReference>
<comment type="subunit">
    <text evidence="9">Homodimer. Heterotetramer of two MnmE and two MnmG subunits.</text>
</comment>
<dbReference type="Gene3D" id="1.20.120.430">
    <property type="entry name" value="tRNA modification GTPase MnmE domain 2"/>
    <property type="match status" value="1"/>
</dbReference>
<comment type="caution">
    <text evidence="9">Lacks conserved residue(s) required for the propagation of feature annotation.</text>
</comment>
<evidence type="ECO:0000256" key="6">
    <source>
        <dbReference type="ARBA" id="ARBA00022842"/>
    </source>
</evidence>
<dbReference type="InterPro" id="IPR027266">
    <property type="entry name" value="TrmE/GcvT-like"/>
</dbReference>
<evidence type="ECO:0000256" key="3">
    <source>
        <dbReference type="ARBA" id="ARBA00022723"/>
    </source>
</evidence>
<evidence type="ECO:0000256" key="1">
    <source>
        <dbReference type="ARBA" id="ARBA00011043"/>
    </source>
</evidence>
<feature type="binding site" evidence="9">
    <location>
        <position position="474"/>
    </location>
    <ligand>
        <name>(6S)-5-formyl-5,6,7,8-tetrahydrofolate</name>
        <dbReference type="ChEBI" id="CHEBI:57457"/>
    </ligand>
</feature>
<dbReference type="InterPro" id="IPR006073">
    <property type="entry name" value="GTP-bd"/>
</dbReference>
<dbReference type="GO" id="GO:0002098">
    <property type="term" value="P:tRNA wobble uridine modification"/>
    <property type="evidence" value="ECO:0007669"/>
    <property type="project" value="TreeGrafter"/>
</dbReference>
<feature type="binding site" evidence="9">
    <location>
        <position position="240"/>
    </location>
    <ligand>
        <name>K(+)</name>
        <dbReference type="ChEBI" id="CHEBI:29103"/>
    </ligand>
</feature>
<proteinExistence type="inferred from homology"/>
<evidence type="ECO:0000256" key="5">
    <source>
        <dbReference type="ARBA" id="ARBA00022801"/>
    </source>
</evidence>
<comment type="cofactor">
    <cofactor evidence="9">
        <name>K(+)</name>
        <dbReference type="ChEBI" id="CHEBI:29103"/>
    </cofactor>
    <text evidence="9">Binds 1 potassium ion per subunit.</text>
</comment>
<dbReference type="GO" id="GO:0046872">
    <property type="term" value="F:metal ion binding"/>
    <property type="evidence" value="ECO:0007669"/>
    <property type="project" value="UniProtKB-KW"/>
</dbReference>
<dbReference type="GO" id="GO:0042802">
    <property type="term" value="F:identical protein binding"/>
    <property type="evidence" value="ECO:0007669"/>
    <property type="project" value="UniProtKB-ARBA"/>
</dbReference>
<dbReference type="GO" id="GO:0003924">
    <property type="term" value="F:GTPase activity"/>
    <property type="evidence" value="ECO:0007669"/>
    <property type="project" value="UniProtKB-UniRule"/>
</dbReference>
<keyword evidence="4 9" id="KW-0547">Nucleotide-binding</keyword>
<dbReference type="InterPro" id="IPR018948">
    <property type="entry name" value="GTP-bd_TrmE_N"/>
</dbReference>
<dbReference type="SUPFAM" id="SSF52540">
    <property type="entry name" value="P-loop containing nucleoside triphosphate hydrolases"/>
    <property type="match status" value="1"/>
</dbReference>
<dbReference type="NCBIfam" id="TIGR00450">
    <property type="entry name" value="mnmE_trmE_thdF"/>
    <property type="match status" value="1"/>
</dbReference>
<feature type="binding site" evidence="9">
    <location>
        <position position="244"/>
    </location>
    <ligand>
        <name>Mg(2+)</name>
        <dbReference type="ChEBI" id="CHEBI:18420"/>
    </ligand>
</feature>
<dbReference type="PROSITE" id="PS51709">
    <property type="entry name" value="G_TRME"/>
    <property type="match status" value="1"/>
</dbReference>
<name>A0A8J7PHP3_9BACT</name>
<keyword evidence="6 9" id="KW-0460">Magnesium</keyword>
<comment type="caution">
    <text evidence="12">The sequence shown here is derived from an EMBL/GenBank/DDBJ whole genome shotgun (WGS) entry which is preliminary data.</text>
</comment>
<dbReference type="AlphaFoldDB" id="A0A8J7PHP3"/>
<dbReference type="InterPro" id="IPR027368">
    <property type="entry name" value="MnmE_dom2"/>
</dbReference>
<protein>
    <recommendedName>
        <fullName evidence="9">tRNA modification GTPase MnmE</fullName>
        <ecNumber evidence="9">3.6.-.-</ecNumber>
    </recommendedName>
</protein>
<dbReference type="Gene3D" id="3.40.50.300">
    <property type="entry name" value="P-loop containing nucleotide triphosphate hydrolases"/>
    <property type="match status" value="1"/>
</dbReference>
<dbReference type="Proteomes" id="UP000664277">
    <property type="component" value="Unassembled WGS sequence"/>
</dbReference>
<keyword evidence="9" id="KW-0963">Cytoplasm</keyword>
<keyword evidence="7 9" id="KW-0630">Potassium</keyword>
<dbReference type="FunFam" id="3.30.1360.120:FF:000003">
    <property type="entry name" value="tRNA modification GTPase MnmE"/>
    <property type="match status" value="1"/>
</dbReference>
<reference evidence="12" key="1">
    <citation type="submission" date="2021-02" db="EMBL/GenBank/DDBJ databases">
        <title>Genome-Resolved Metagenomics of a Microbial Community Performing Photosynthetic Biological Nutrient Removal.</title>
        <authorList>
            <person name="Mcdaniel E.A."/>
        </authorList>
    </citation>
    <scope>NUCLEOTIDE SEQUENCE</scope>
    <source>
        <strain evidence="12">UWPOB_OBS1</strain>
    </source>
</reference>
<comment type="similarity">
    <text evidence="1 9 10">Belongs to the TRAFAC class TrmE-Era-EngA-EngB-Septin-like GTPase superfamily. TrmE GTPase family.</text>
</comment>
<dbReference type="Pfam" id="PF12631">
    <property type="entry name" value="MnmE_helical"/>
    <property type="match status" value="1"/>
</dbReference>
<comment type="subcellular location">
    <subcellularLocation>
        <location evidence="9">Cytoplasm</location>
    </subcellularLocation>
</comment>
<dbReference type="GO" id="GO:0005525">
    <property type="term" value="F:GTP binding"/>
    <property type="evidence" value="ECO:0007669"/>
    <property type="project" value="UniProtKB-UniRule"/>
</dbReference>
<gene>
    <name evidence="9 12" type="primary">mnmE</name>
    <name evidence="9" type="synonym">trmE</name>
    <name evidence="12" type="ORF">J0M35_14350</name>
</gene>
<dbReference type="PANTHER" id="PTHR42714">
    <property type="entry name" value="TRNA MODIFICATION GTPASE GTPBP3"/>
    <property type="match status" value="1"/>
</dbReference>
<evidence type="ECO:0000256" key="9">
    <source>
        <dbReference type="HAMAP-Rule" id="MF_00379"/>
    </source>
</evidence>
<feature type="binding site" evidence="9">
    <location>
        <position position="265"/>
    </location>
    <ligand>
        <name>Mg(2+)</name>
        <dbReference type="ChEBI" id="CHEBI:18420"/>
    </ligand>
</feature>
<dbReference type="EC" id="3.6.-.-" evidence="9"/>
<feature type="binding site" evidence="9">
    <location>
        <begin position="259"/>
        <end position="265"/>
    </location>
    <ligand>
        <name>GTP</name>
        <dbReference type="ChEBI" id="CHEBI:37565"/>
    </ligand>
</feature>
<dbReference type="PANTHER" id="PTHR42714:SF2">
    <property type="entry name" value="TRNA MODIFICATION GTPASE GTPBP3, MITOCHONDRIAL"/>
    <property type="match status" value="1"/>
</dbReference>
<feature type="binding site" evidence="9">
    <location>
        <position position="135"/>
    </location>
    <ligand>
        <name>(6S)-5-formyl-5,6,7,8-tetrahydrofolate</name>
        <dbReference type="ChEBI" id="CHEBI:57457"/>
    </ligand>
</feature>
<dbReference type="Gene3D" id="3.30.1360.120">
    <property type="entry name" value="Probable tRNA modification gtpase trme, domain 1"/>
    <property type="match status" value="1"/>
</dbReference>
<keyword evidence="5 9" id="KW-0378">Hydrolase</keyword>
<evidence type="ECO:0000256" key="8">
    <source>
        <dbReference type="ARBA" id="ARBA00023134"/>
    </source>
</evidence>
<dbReference type="CDD" id="cd14858">
    <property type="entry name" value="TrmE_N"/>
    <property type="match status" value="1"/>
</dbReference>
<feature type="domain" description="TrmE-type G" evidence="11">
    <location>
        <begin position="230"/>
        <end position="396"/>
    </location>
</feature>
<evidence type="ECO:0000256" key="2">
    <source>
        <dbReference type="ARBA" id="ARBA00022694"/>
    </source>
</evidence>
<dbReference type="InterPro" id="IPR031168">
    <property type="entry name" value="G_TrmE"/>
</dbReference>
<dbReference type="Pfam" id="PF01926">
    <property type="entry name" value="MMR_HSR1"/>
    <property type="match status" value="1"/>
</dbReference>
<keyword evidence="2 9" id="KW-0819">tRNA processing</keyword>
<feature type="binding site" evidence="9">
    <location>
        <position position="23"/>
    </location>
    <ligand>
        <name>(6S)-5-formyl-5,6,7,8-tetrahydrofolate</name>
        <dbReference type="ChEBI" id="CHEBI:57457"/>
    </ligand>
</feature>
<accession>A0A8J7PHP3</accession>
<dbReference type="InterPro" id="IPR005225">
    <property type="entry name" value="Small_GTP-bd"/>
</dbReference>
<evidence type="ECO:0000256" key="4">
    <source>
        <dbReference type="ARBA" id="ARBA00022741"/>
    </source>
</evidence>
<evidence type="ECO:0000313" key="12">
    <source>
        <dbReference type="EMBL" id="MBN8661542.1"/>
    </source>
</evidence>
<feature type="binding site" evidence="9">
    <location>
        <position position="264"/>
    </location>
    <ligand>
        <name>K(+)</name>
        <dbReference type="ChEBI" id="CHEBI:29103"/>
    </ligand>
</feature>